<dbReference type="Proteomes" id="UP000265520">
    <property type="component" value="Unassembled WGS sequence"/>
</dbReference>
<organism evidence="2 3">
    <name type="scientific">Trifolium medium</name>
    <dbReference type="NCBI Taxonomy" id="97028"/>
    <lineage>
        <taxon>Eukaryota</taxon>
        <taxon>Viridiplantae</taxon>
        <taxon>Streptophyta</taxon>
        <taxon>Embryophyta</taxon>
        <taxon>Tracheophyta</taxon>
        <taxon>Spermatophyta</taxon>
        <taxon>Magnoliopsida</taxon>
        <taxon>eudicotyledons</taxon>
        <taxon>Gunneridae</taxon>
        <taxon>Pentapetalae</taxon>
        <taxon>rosids</taxon>
        <taxon>fabids</taxon>
        <taxon>Fabales</taxon>
        <taxon>Fabaceae</taxon>
        <taxon>Papilionoideae</taxon>
        <taxon>50 kb inversion clade</taxon>
        <taxon>NPAAA clade</taxon>
        <taxon>Hologalegina</taxon>
        <taxon>IRL clade</taxon>
        <taxon>Trifolieae</taxon>
        <taxon>Trifolium</taxon>
    </lineage>
</organism>
<comment type="caution">
    <text evidence="2">The sequence shown here is derived from an EMBL/GenBank/DDBJ whole genome shotgun (WGS) entry which is preliminary data.</text>
</comment>
<keyword evidence="3" id="KW-1185">Reference proteome</keyword>
<feature type="compositionally biased region" description="Low complexity" evidence="1">
    <location>
        <begin position="27"/>
        <end position="52"/>
    </location>
</feature>
<proteinExistence type="predicted"/>
<evidence type="ECO:0000256" key="1">
    <source>
        <dbReference type="SAM" id="MobiDB-lite"/>
    </source>
</evidence>
<dbReference type="AlphaFoldDB" id="A0A392VD17"/>
<protein>
    <submittedName>
        <fullName evidence="2">Uncharacterized protein</fullName>
    </submittedName>
</protein>
<name>A0A392VD17_9FABA</name>
<sequence>MENINDGDNNDSTVKQESGGENLQIRTTESTVETATAATTTTPSETSSDQNV</sequence>
<evidence type="ECO:0000313" key="2">
    <source>
        <dbReference type="EMBL" id="MCI86256.1"/>
    </source>
</evidence>
<accession>A0A392VD17</accession>
<feature type="compositionally biased region" description="Polar residues" evidence="1">
    <location>
        <begin position="1"/>
        <end position="26"/>
    </location>
</feature>
<feature type="region of interest" description="Disordered" evidence="1">
    <location>
        <begin position="1"/>
        <end position="52"/>
    </location>
</feature>
<reference evidence="2 3" key="1">
    <citation type="journal article" date="2018" name="Front. Plant Sci.">
        <title>Red Clover (Trifolium pratense) and Zigzag Clover (T. medium) - A Picture of Genomic Similarities and Differences.</title>
        <authorList>
            <person name="Dluhosova J."/>
            <person name="Istvanek J."/>
            <person name="Nedelnik J."/>
            <person name="Repkova J."/>
        </authorList>
    </citation>
    <scope>NUCLEOTIDE SEQUENCE [LARGE SCALE GENOMIC DNA]</scope>
    <source>
        <strain evidence="3">cv. 10/8</strain>
        <tissue evidence="2">Leaf</tissue>
    </source>
</reference>
<evidence type="ECO:0000313" key="3">
    <source>
        <dbReference type="Proteomes" id="UP000265520"/>
    </source>
</evidence>
<dbReference type="EMBL" id="LXQA011135429">
    <property type="protein sequence ID" value="MCI86256.1"/>
    <property type="molecule type" value="Genomic_DNA"/>
</dbReference>